<dbReference type="Pfam" id="PF13416">
    <property type="entry name" value="SBP_bac_8"/>
    <property type="match status" value="1"/>
</dbReference>
<name>A0ABY2QT38_9HYPH</name>
<dbReference type="Gene3D" id="3.40.190.10">
    <property type="entry name" value="Periplasmic binding protein-like II"/>
    <property type="match status" value="2"/>
</dbReference>
<dbReference type="CDD" id="cd13589">
    <property type="entry name" value="PBP2_polyamine_RpCGA009"/>
    <property type="match status" value="1"/>
</dbReference>
<keyword evidence="4" id="KW-1185">Reference proteome</keyword>
<evidence type="ECO:0000256" key="1">
    <source>
        <dbReference type="ARBA" id="ARBA00022729"/>
    </source>
</evidence>
<dbReference type="InterPro" id="IPR001188">
    <property type="entry name" value="Sperm_putr-bd"/>
</dbReference>
<accession>A0ABY2QT38</accession>
<sequence>MSMRRLIVSLLPLIGIAGMAGTADRVLADQLILNSYGGPYEDIIRERIIEPFEAETGIEVIYDAVGSSSQDYAKIKATGGRPGFDIVVMTAAQALQGCQEGLLVKLPLDLIGELSALSPRLSGVAGPCGAVHEVQYMSLLYRTDHVEGVPSSWNLLLDPGLSGRVILPTFQNVMAVNLLQVMSVMNGGGLVDDLDPGFAAMAGIARQSIGFEQSSAILESYIKDGSVWAMPFWNGRAQLLVDSGAPVDYVRPREGTIPLIATLSVPVGAENKEAAFRFIDFFLRKSSQEAWVEGYRVGSARTDIVVPEELRDRQIPEVELDTLLLPDLALMAERMPVWSERWDRDVVPAAR</sequence>
<evidence type="ECO:0000313" key="4">
    <source>
        <dbReference type="Proteomes" id="UP000309667"/>
    </source>
</evidence>
<protein>
    <submittedName>
        <fullName evidence="3">ABC transporter substrate-binding protein</fullName>
    </submittedName>
</protein>
<dbReference type="PANTHER" id="PTHR30006:SF2">
    <property type="entry name" value="ABC TRANSPORTER SUBSTRATE-BINDING PROTEIN"/>
    <property type="match status" value="1"/>
</dbReference>
<dbReference type="EMBL" id="STGT01000004">
    <property type="protein sequence ID" value="THV12789.1"/>
    <property type="molecule type" value="Genomic_DNA"/>
</dbReference>
<dbReference type="Proteomes" id="UP000309667">
    <property type="component" value="Unassembled WGS sequence"/>
</dbReference>
<gene>
    <name evidence="3" type="ORF">E9677_18920</name>
</gene>
<keyword evidence="1" id="KW-0732">Signal</keyword>
<organism evidence="3 4">
    <name type="scientific">Rhizobium rhizophilum</name>
    <dbReference type="NCBI Taxonomy" id="1850373"/>
    <lineage>
        <taxon>Bacteria</taxon>
        <taxon>Pseudomonadati</taxon>
        <taxon>Pseudomonadota</taxon>
        <taxon>Alphaproteobacteria</taxon>
        <taxon>Hyphomicrobiales</taxon>
        <taxon>Rhizobiaceae</taxon>
        <taxon>Rhizobium/Agrobacterium group</taxon>
        <taxon>Rhizobium</taxon>
    </lineage>
</organism>
<proteinExistence type="predicted"/>
<dbReference type="SUPFAM" id="SSF53850">
    <property type="entry name" value="Periplasmic binding protein-like II"/>
    <property type="match status" value="1"/>
</dbReference>
<keyword evidence="2" id="KW-0574">Periplasm</keyword>
<comment type="caution">
    <text evidence="3">The sequence shown here is derived from an EMBL/GenBank/DDBJ whole genome shotgun (WGS) entry which is preliminary data.</text>
</comment>
<dbReference type="PRINTS" id="PR00909">
    <property type="entry name" value="SPERMDNBNDNG"/>
</dbReference>
<dbReference type="InterPro" id="IPR006059">
    <property type="entry name" value="SBP"/>
</dbReference>
<reference evidence="3 4" key="1">
    <citation type="submission" date="2019-04" db="EMBL/GenBank/DDBJ databases">
        <title>Genome sequence of strain 7209-2.</title>
        <authorList>
            <person name="Gao J."/>
            <person name="Sun J."/>
        </authorList>
    </citation>
    <scope>NUCLEOTIDE SEQUENCE [LARGE SCALE GENOMIC DNA]</scope>
    <source>
        <strain evidence="3 4">7209-2</strain>
    </source>
</reference>
<evidence type="ECO:0000313" key="3">
    <source>
        <dbReference type="EMBL" id="THV12789.1"/>
    </source>
</evidence>
<dbReference type="PANTHER" id="PTHR30006">
    <property type="entry name" value="THIAMINE-BINDING PERIPLASMIC PROTEIN-RELATED"/>
    <property type="match status" value="1"/>
</dbReference>
<evidence type="ECO:0000256" key="2">
    <source>
        <dbReference type="ARBA" id="ARBA00022764"/>
    </source>
</evidence>